<name>A0AAV7EWY6_ARIFI</name>
<dbReference type="InterPro" id="IPR051114">
    <property type="entry name" value="Mito_RNA_Proc_CCM1"/>
</dbReference>
<protein>
    <recommendedName>
        <fullName evidence="5">Pentatricopeptide repeat-containing protein</fullName>
    </recommendedName>
</protein>
<dbReference type="EMBL" id="JAINDJ010000003">
    <property type="protein sequence ID" value="KAG9453004.1"/>
    <property type="molecule type" value="Genomic_DNA"/>
</dbReference>
<dbReference type="AlphaFoldDB" id="A0AAV7EWY6"/>
<evidence type="ECO:0000256" key="2">
    <source>
        <dbReference type="PROSITE-ProRule" id="PRU00708"/>
    </source>
</evidence>
<dbReference type="GO" id="GO:0005739">
    <property type="term" value="C:mitochondrion"/>
    <property type="evidence" value="ECO:0007669"/>
    <property type="project" value="TreeGrafter"/>
</dbReference>
<feature type="repeat" description="PPR" evidence="2">
    <location>
        <begin position="323"/>
        <end position="357"/>
    </location>
</feature>
<dbReference type="PANTHER" id="PTHR47934:SF6">
    <property type="entry name" value="MITOCHONDRIAL GROUP I INTRON SPLICING FACTOR CCM1-RELATED"/>
    <property type="match status" value="1"/>
</dbReference>
<dbReference type="PROSITE" id="PS51375">
    <property type="entry name" value="PPR"/>
    <property type="match status" value="2"/>
</dbReference>
<comment type="caution">
    <text evidence="3">The sequence shown here is derived from an EMBL/GenBank/DDBJ whole genome shotgun (WGS) entry which is preliminary data.</text>
</comment>
<dbReference type="GO" id="GO:0006396">
    <property type="term" value="P:RNA processing"/>
    <property type="evidence" value="ECO:0007669"/>
    <property type="project" value="TreeGrafter"/>
</dbReference>
<dbReference type="Pfam" id="PF01535">
    <property type="entry name" value="PPR"/>
    <property type="match status" value="1"/>
</dbReference>
<gene>
    <name evidence="3" type="ORF">H6P81_005908</name>
</gene>
<evidence type="ECO:0000313" key="3">
    <source>
        <dbReference type="EMBL" id="KAG9453004.1"/>
    </source>
</evidence>
<keyword evidence="1" id="KW-0677">Repeat</keyword>
<dbReference type="Proteomes" id="UP000825729">
    <property type="component" value="Unassembled WGS sequence"/>
</dbReference>
<dbReference type="InterPro" id="IPR002885">
    <property type="entry name" value="PPR_rpt"/>
</dbReference>
<sequence length="382" mass="42541">MRSAHQLLRYPSFYRLLSSRSAITSSNSKTAEAITNAFSLQNLKLLDGISVSGFKPDQVEPVLYRLHSQPDAALRFFDWSENIVGLPHTLQAYCTLVHLLLSRRMFDPARLVVGRMICQFLNADDILNVLAAGFRIFGSNPRTVYSFLVECYARAGMVDQSANIFLRMYASKIPVAPYASSGLLKYFLASGQIDFVLENFQAFVDGLVGGYVSVYSAVVEALLGKGEFEKVVNFHRDIVMKGFVLHVSACNKILNNLCKGHGIIVARDFLKNAIELHEHMLQSDISPNIVSYSILIDGLCKEGRVEDATLAFRCAIERGLVPDLAAYSILIHAYCKSGNFVEAKKLYSRMVADGVKPDELMNRIIPVVLQQEDIVGEGNERR</sequence>
<accession>A0AAV7EWY6</accession>
<feature type="repeat" description="PPR" evidence="2">
    <location>
        <begin position="288"/>
        <end position="322"/>
    </location>
</feature>
<dbReference type="PANTHER" id="PTHR47934">
    <property type="entry name" value="PENTATRICOPEPTIDE REPEAT-CONTAINING PROTEIN PET309, MITOCHONDRIAL"/>
    <property type="match status" value="1"/>
</dbReference>
<dbReference type="Gene3D" id="1.25.40.10">
    <property type="entry name" value="Tetratricopeptide repeat domain"/>
    <property type="match status" value="2"/>
</dbReference>
<dbReference type="Pfam" id="PF12854">
    <property type="entry name" value="PPR_1"/>
    <property type="match status" value="1"/>
</dbReference>
<proteinExistence type="predicted"/>
<dbReference type="GO" id="GO:0007005">
    <property type="term" value="P:mitochondrion organization"/>
    <property type="evidence" value="ECO:0007669"/>
    <property type="project" value="TreeGrafter"/>
</dbReference>
<dbReference type="Pfam" id="PF13041">
    <property type="entry name" value="PPR_2"/>
    <property type="match status" value="1"/>
</dbReference>
<evidence type="ECO:0000313" key="4">
    <source>
        <dbReference type="Proteomes" id="UP000825729"/>
    </source>
</evidence>
<organism evidence="3 4">
    <name type="scientific">Aristolochia fimbriata</name>
    <name type="common">White veined hardy Dutchman's pipe vine</name>
    <dbReference type="NCBI Taxonomy" id="158543"/>
    <lineage>
        <taxon>Eukaryota</taxon>
        <taxon>Viridiplantae</taxon>
        <taxon>Streptophyta</taxon>
        <taxon>Embryophyta</taxon>
        <taxon>Tracheophyta</taxon>
        <taxon>Spermatophyta</taxon>
        <taxon>Magnoliopsida</taxon>
        <taxon>Magnoliidae</taxon>
        <taxon>Piperales</taxon>
        <taxon>Aristolochiaceae</taxon>
        <taxon>Aristolochia</taxon>
    </lineage>
</organism>
<reference evidence="3 4" key="1">
    <citation type="submission" date="2021-07" db="EMBL/GenBank/DDBJ databases">
        <title>The Aristolochia fimbriata genome: insights into angiosperm evolution, floral development and chemical biosynthesis.</title>
        <authorList>
            <person name="Jiao Y."/>
        </authorList>
    </citation>
    <scope>NUCLEOTIDE SEQUENCE [LARGE SCALE GENOMIC DNA]</scope>
    <source>
        <strain evidence="3">IBCAS-2021</strain>
        <tissue evidence="3">Leaf</tissue>
    </source>
</reference>
<dbReference type="NCBIfam" id="TIGR00756">
    <property type="entry name" value="PPR"/>
    <property type="match status" value="2"/>
</dbReference>
<evidence type="ECO:0000256" key="1">
    <source>
        <dbReference type="ARBA" id="ARBA00022737"/>
    </source>
</evidence>
<dbReference type="InterPro" id="IPR011990">
    <property type="entry name" value="TPR-like_helical_dom_sf"/>
</dbReference>
<dbReference type="GO" id="GO:0003729">
    <property type="term" value="F:mRNA binding"/>
    <property type="evidence" value="ECO:0007669"/>
    <property type="project" value="TreeGrafter"/>
</dbReference>
<keyword evidence="4" id="KW-1185">Reference proteome</keyword>
<evidence type="ECO:0008006" key="5">
    <source>
        <dbReference type="Google" id="ProtNLM"/>
    </source>
</evidence>